<evidence type="ECO:0000313" key="7">
    <source>
        <dbReference type="EMBL" id="MBU3062517.1"/>
    </source>
</evidence>
<comment type="similarity">
    <text evidence="2">Belongs to the multi antimicrobial extrusion (MATE) (TC 2.A.66.1) family.</text>
</comment>
<dbReference type="Proteomes" id="UP000733379">
    <property type="component" value="Unassembled WGS sequence"/>
</dbReference>
<evidence type="ECO:0000256" key="2">
    <source>
        <dbReference type="ARBA" id="ARBA00010199"/>
    </source>
</evidence>
<dbReference type="EMBL" id="JAHKNI010000004">
    <property type="protein sequence ID" value="MBU3062517.1"/>
    <property type="molecule type" value="Genomic_DNA"/>
</dbReference>
<comment type="caution">
    <text evidence="7">The sequence shown here is derived from an EMBL/GenBank/DDBJ whole genome shotgun (WGS) entry which is preliminary data.</text>
</comment>
<feature type="transmembrane region" description="Helical" evidence="6">
    <location>
        <begin position="432"/>
        <end position="453"/>
    </location>
</feature>
<keyword evidence="6" id="KW-1133">Transmembrane helix</keyword>
<evidence type="ECO:0000313" key="9">
    <source>
        <dbReference type="Proteomes" id="UP000733379"/>
    </source>
</evidence>
<evidence type="ECO:0000256" key="4">
    <source>
        <dbReference type="ARBA" id="ARBA00022448"/>
    </source>
</evidence>
<evidence type="ECO:0000256" key="1">
    <source>
        <dbReference type="ARBA" id="ARBA00003408"/>
    </source>
</evidence>
<feature type="transmembrane region" description="Helical" evidence="6">
    <location>
        <begin position="107"/>
        <end position="132"/>
    </location>
</feature>
<dbReference type="InterPro" id="IPR050222">
    <property type="entry name" value="MATE_MdtK"/>
</dbReference>
<comment type="function">
    <text evidence="1">Multidrug efflux pump.</text>
</comment>
<feature type="transmembrane region" description="Helical" evidence="6">
    <location>
        <begin position="203"/>
        <end position="224"/>
    </location>
</feature>
<reference evidence="7 9" key="1">
    <citation type="submission" date="2021-06" db="EMBL/GenBank/DDBJ databases">
        <title>Actinomycetes sequencing.</title>
        <authorList>
            <person name="Shan Q."/>
        </authorList>
    </citation>
    <scope>NUCLEOTIDE SEQUENCE [LARGE SCALE GENOMIC DNA]</scope>
    <source>
        <strain evidence="7 9">NEAU-G5</strain>
    </source>
</reference>
<keyword evidence="4" id="KW-0813">Transport</keyword>
<evidence type="ECO:0000256" key="6">
    <source>
        <dbReference type="SAM" id="Phobius"/>
    </source>
</evidence>
<evidence type="ECO:0000256" key="5">
    <source>
        <dbReference type="ARBA" id="ARBA00031636"/>
    </source>
</evidence>
<feature type="transmembrane region" description="Helical" evidence="6">
    <location>
        <begin position="174"/>
        <end position="197"/>
    </location>
</feature>
<dbReference type="NCBIfam" id="TIGR00797">
    <property type="entry name" value="matE"/>
    <property type="match status" value="1"/>
</dbReference>
<sequence length="474" mass="50330">MRSSLGTVVRDYRPVIALSLPIAGIQLAQVALTTVDLAMMGLIGVLAVAAGGLAVLLYNQLRTMCVGMVTGVGNQVAAAVGRAERRTGSAELDDRAHAEIRELVRSAFLVATGVAIAGAAVLIGLGFALPWFGQRHDIVDRARPMMIALAPGLLPMLWLNVLRQFTVGMRRPGSLLRVTIVSIGVNALLDAVFIYGWLGVPALGLTGIGLSTSCVQVFTLAVFYRRVRRDTELTGLLALDWWRFDPAVARRIVRMGTPIAFTYGSEAAITSVATVLMGAFGPAMLAASNVVNQLAYIVYQLNIGLSHGSSILVSREVARGERSAARTIARRALTVSVVAMTVFGVIYIAAPTVILAPFLRAGDGPEIVATASTLLWFAIAHQYCKGAQNVCVGLLRGLGNTKAGLRSTLIGYWAIGIPAMALFAYGLHWRGYGVWLGLCIGFGATAILVLRQFRLSLAGTSKRELPSSARTTAQ</sequence>
<dbReference type="InterPro" id="IPR002528">
    <property type="entry name" value="MATE_fam"/>
</dbReference>
<protein>
    <recommendedName>
        <fullName evidence="3">Probable multidrug resistance protein NorM</fullName>
    </recommendedName>
    <alternativeName>
        <fullName evidence="5">Multidrug-efflux transporter</fullName>
    </alternativeName>
</protein>
<feature type="transmembrane region" description="Helical" evidence="6">
    <location>
        <begin position="12"/>
        <end position="32"/>
    </location>
</feature>
<feature type="transmembrane region" description="Helical" evidence="6">
    <location>
        <begin position="333"/>
        <end position="355"/>
    </location>
</feature>
<dbReference type="RefSeq" id="WP_215917441.1">
    <property type="nucleotide sequence ID" value="NZ_JAHKNI010000004.1"/>
</dbReference>
<gene>
    <name evidence="7" type="ORF">KO481_13415</name>
    <name evidence="8" type="ORF">KO481_29495</name>
</gene>
<proteinExistence type="inferred from homology"/>
<organism evidence="7 9">
    <name type="scientific">Nocardia albiluteola</name>
    <dbReference type="NCBI Taxonomy" id="2842303"/>
    <lineage>
        <taxon>Bacteria</taxon>
        <taxon>Bacillati</taxon>
        <taxon>Actinomycetota</taxon>
        <taxon>Actinomycetes</taxon>
        <taxon>Mycobacteriales</taxon>
        <taxon>Nocardiaceae</taxon>
        <taxon>Nocardia</taxon>
    </lineage>
</organism>
<feature type="transmembrane region" description="Helical" evidence="6">
    <location>
        <begin position="293"/>
        <end position="313"/>
    </location>
</feature>
<feature type="transmembrane region" description="Helical" evidence="6">
    <location>
        <begin position="367"/>
        <end position="384"/>
    </location>
</feature>
<dbReference type="CDD" id="cd13131">
    <property type="entry name" value="MATE_NorM_like"/>
    <property type="match status" value="1"/>
</dbReference>
<keyword evidence="9" id="KW-1185">Reference proteome</keyword>
<accession>A0ABS6AWV1</accession>
<feature type="transmembrane region" description="Helical" evidence="6">
    <location>
        <begin position="38"/>
        <end position="58"/>
    </location>
</feature>
<dbReference type="PANTHER" id="PTHR43298">
    <property type="entry name" value="MULTIDRUG RESISTANCE PROTEIN NORM-RELATED"/>
    <property type="match status" value="1"/>
</dbReference>
<evidence type="ECO:0000256" key="3">
    <source>
        <dbReference type="ARBA" id="ARBA00020268"/>
    </source>
</evidence>
<feature type="transmembrane region" description="Helical" evidence="6">
    <location>
        <begin position="260"/>
        <end position="281"/>
    </location>
</feature>
<evidence type="ECO:0000313" key="8">
    <source>
        <dbReference type="EMBL" id="MBU3065649.1"/>
    </source>
</evidence>
<keyword evidence="6" id="KW-0812">Transmembrane</keyword>
<dbReference type="EMBL" id="JAHKNI010000011">
    <property type="protein sequence ID" value="MBU3065649.1"/>
    <property type="molecule type" value="Genomic_DNA"/>
</dbReference>
<dbReference type="PANTHER" id="PTHR43298:SF2">
    <property type="entry name" value="FMN_FAD EXPORTER YEEO-RELATED"/>
    <property type="match status" value="1"/>
</dbReference>
<feature type="transmembrane region" description="Helical" evidence="6">
    <location>
        <begin position="405"/>
        <end position="426"/>
    </location>
</feature>
<keyword evidence="6" id="KW-0472">Membrane</keyword>
<name>A0ABS6AWV1_9NOCA</name>
<dbReference type="Pfam" id="PF01554">
    <property type="entry name" value="MatE"/>
    <property type="match status" value="2"/>
</dbReference>
<feature type="transmembrane region" description="Helical" evidence="6">
    <location>
        <begin position="144"/>
        <end position="162"/>
    </location>
</feature>